<evidence type="ECO:0000313" key="2">
    <source>
        <dbReference type="Proteomes" id="UP000076532"/>
    </source>
</evidence>
<sequence length="139" mass="15325">MSTSSTSSSALTTFGHKASSSVATTFSSDLTRSDLTRTDMTRNITTPNYAVAFNIPHQLYHLGVESSKELEEKARRHFNIHVNWTYTKAHRDALHHALVEIGKDLENLEEDLSAAAKGLDDAIGAGYTRLKELPRPIVA</sequence>
<protein>
    <submittedName>
        <fullName evidence="1">Uncharacterized protein</fullName>
    </submittedName>
</protein>
<evidence type="ECO:0000313" key="1">
    <source>
        <dbReference type="EMBL" id="KZP23228.1"/>
    </source>
</evidence>
<dbReference type="Proteomes" id="UP000076532">
    <property type="component" value="Unassembled WGS sequence"/>
</dbReference>
<dbReference type="EMBL" id="KV417534">
    <property type="protein sequence ID" value="KZP23228.1"/>
    <property type="molecule type" value="Genomic_DNA"/>
</dbReference>
<proteinExistence type="predicted"/>
<gene>
    <name evidence="1" type="ORF">FIBSPDRAFT_952287</name>
</gene>
<accession>A0A166LQV6</accession>
<reference evidence="1 2" key="1">
    <citation type="journal article" date="2016" name="Mol. Biol. Evol.">
        <title>Comparative Genomics of Early-Diverging Mushroom-Forming Fungi Provides Insights into the Origins of Lignocellulose Decay Capabilities.</title>
        <authorList>
            <person name="Nagy L.G."/>
            <person name="Riley R."/>
            <person name="Tritt A."/>
            <person name="Adam C."/>
            <person name="Daum C."/>
            <person name="Floudas D."/>
            <person name="Sun H."/>
            <person name="Yadav J.S."/>
            <person name="Pangilinan J."/>
            <person name="Larsson K.H."/>
            <person name="Matsuura K."/>
            <person name="Barry K."/>
            <person name="Labutti K."/>
            <person name="Kuo R."/>
            <person name="Ohm R.A."/>
            <person name="Bhattacharya S.S."/>
            <person name="Shirouzu T."/>
            <person name="Yoshinaga Y."/>
            <person name="Martin F.M."/>
            <person name="Grigoriev I.V."/>
            <person name="Hibbett D.S."/>
        </authorList>
    </citation>
    <scope>NUCLEOTIDE SEQUENCE [LARGE SCALE GENOMIC DNA]</scope>
    <source>
        <strain evidence="1 2">CBS 109695</strain>
    </source>
</reference>
<dbReference type="AlphaFoldDB" id="A0A166LQV6"/>
<organism evidence="1 2">
    <name type="scientific">Athelia psychrophila</name>
    <dbReference type="NCBI Taxonomy" id="1759441"/>
    <lineage>
        <taxon>Eukaryota</taxon>
        <taxon>Fungi</taxon>
        <taxon>Dikarya</taxon>
        <taxon>Basidiomycota</taxon>
        <taxon>Agaricomycotina</taxon>
        <taxon>Agaricomycetes</taxon>
        <taxon>Agaricomycetidae</taxon>
        <taxon>Atheliales</taxon>
        <taxon>Atheliaceae</taxon>
        <taxon>Athelia</taxon>
    </lineage>
</organism>
<keyword evidence="2" id="KW-1185">Reference proteome</keyword>
<name>A0A166LQV6_9AGAM</name>